<keyword evidence="9" id="KW-1185">Reference proteome</keyword>
<feature type="transmembrane region" description="Helical" evidence="6">
    <location>
        <begin position="104"/>
        <end position="121"/>
    </location>
</feature>
<feature type="transmembrane region" description="Helical" evidence="6">
    <location>
        <begin position="281"/>
        <end position="300"/>
    </location>
</feature>
<name>A0A4Z0JBT4_9LACO</name>
<evidence type="ECO:0000256" key="4">
    <source>
        <dbReference type="ARBA" id="ARBA00022989"/>
    </source>
</evidence>
<dbReference type="InterPro" id="IPR050327">
    <property type="entry name" value="Proton-linked_MCT"/>
</dbReference>
<feature type="transmembrane region" description="Helical" evidence="6">
    <location>
        <begin position="374"/>
        <end position="396"/>
    </location>
</feature>
<evidence type="ECO:0000313" key="8">
    <source>
        <dbReference type="EMBL" id="TGD20285.1"/>
    </source>
</evidence>
<evidence type="ECO:0000256" key="1">
    <source>
        <dbReference type="ARBA" id="ARBA00004651"/>
    </source>
</evidence>
<feature type="transmembrane region" description="Helical" evidence="6">
    <location>
        <begin position="342"/>
        <end position="362"/>
    </location>
</feature>
<dbReference type="PANTHER" id="PTHR11360">
    <property type="entry name" value="MONOCARBOXYLATE TRANSPORTER"/>
    <property type="match status" value="1"/>
</dbReference>
<reference evidence="8 9" key="1">
    <citation type="submission" date="2018-10" db="EMBL/GenBank/DDBJ databases">
        <title>Lactobacillus sp. R7 and Lactobacillus sp. R19 isolated from fermented mustard green product of Taiwan.</title>
        <authorList>
            <person name="Lin S.-T."/>
        </authorList>
    </citation>
    <scope>NUCLEOTIDE SEQUENCE [LARGE SCALE GENOMIC DNA]</scope>
    <source>
        <strain evidence="8 9">BCRC 81129</strain>
    </source>
</reference>
<proteinExistence type="predicted"/>
<gene>
    <name evidence="8" type="ORF">EGT51_00610</name>
</gene>
<accession>A0A4Z0JBT4</accession>
<dbReference type="Pfam" id="PF07690">
    <property type="entry name" value="MFS_1"/>
    <property type="match status" value="1"/>
</dbReference>
<evidence type="ECO:0000256" key="2">
    <source>
        <dbReference type="ARBA" id="ARBA00022448"/>
    </source>
</evidence>
<feature type="transmembrane region" description="Helical" evidence="6">
    <location>
        <begin position="167"/>
        <end position="189"/>
    </location>
</feature>
<feature type="transmembrane region" description="Helical" evidence="6">
    <location>
        <begin position="250"/>
        <end position="269"/>
    </location>
</feature>
<feature type="domain" description="Major facilitator superfamily (MFS) profile" evidence="7">
    <location>
        <begin position="15"/>
        <end position="401"/>
    </location>
</feature>
<dbReference type="OrthoDB" id="9793415at2"/>
<evidence type="ECO:0000256" key="3">
    <source>
        <dbReference type="ARBA" id="ARBA00022692"/>
    </source>
</evidence>
<feature type="transmembrane region" description="Helical" evidence="6">
    <location>
        <begin position="219"/>
        <end position="244"/>
    </location>
</feature>
<feature type="transmembrane region" description="Helical" evidence="6">
    <location>
        <begin position="306"/>
        <end position="330"/>
    </location>
</feature>
<dbReference type="GO" id="GO:0022857">
    <property type="term" value="F:transmembrane transporter activity"/>
    <property type="evidence" value="ECO:0007669"/>
    <property type="project" value="InterPro"/>
</dbReference>
<dbReference type="Gene3D" id="1.20.1250.20">
    <property type="entry name" value="MFS general substrate transporter like domains"/>
    <property type="match status" value="2"/>
</dbReference>
<dbReference type="InterPro" id="IPR011701">
    <property type="entry name" value="MFS"/>
</dbReference>
<dbReference type="GO" id="GO:0005886">
    <property type="term" value="C:plasma membrane"/>
    <property type="evidence" value="ECO:0007669"/>
    <property type="project" value="UniProtKB-SubCell"/>
</dbReference>
<organism evidence="8 9">
    <name type="scientific">Levilactobacillus suantsaiihabitans</name>
    <dbReference type="NCBI Taxonomy" id="2487722"/>
    <lineage>
        <taxon>Bacteria</taxon>
        <taxon>Bacillati</taxon>
        <taxon>Bacillota</taxon>
        <taxon>Bacilli</taxon>
        <taxon>Lactobacillales</taxon>
        <taxon>Lactobacillaceae</taxon>
        <taxon>Levilactobacillus</taxon>
    </lineage>
</organism>
<dbReference type="InterPro" id="IPR020846">
    <property type="entry name" value="MFS_dom"/>
</dbReference>
<dbReference type="RefSeq" id="WP_135366864.1">
    <property type="nucleotide sequence ID" value="NZ_RKLX01000001.1"/>
</dbReference>
<comment type="subcellular location">
    <subcellularLocation>
        <location evidence="1">Cell membrane</location>
        <topology evidence="1">Multi-pass membrane protein</topology>
    </subcellularLocation>
</comment>
<evidence type="ECO:0000256" key="5">
    <source>
        <dbReference type="ARBA" id="ARBA00023136"/>
    </source>
</evidence>
<keyword evidence="2" id="KW-0813">Transport</keyword>
<dbReference type="InterPro" id="IPR036259">
    <property type="entry name" value="MFS_trans_sf"/>
</dbReference>
<evidence type="ECO:0000259" key="7">
    <source>
        <dbReference type="PROSITE" id="PS50850"/>
    </source>
</evidence>
<evidence type="ECO:0000313" key="9">
    <source>
        <dbReference type="Proteomes" id="UP000297348"/>
    </source>
</evidence>
<keyword evidence="3 6" id="KW-0812">Transmembrane</keyword>
<dbReference type="Proteomes" id="UP000297348">
    <property type="component" value="Unassembled WGS sequence"/>
</dbReference>
<keyword evidence="4 6" id="KW-1133">Transmembrane helix</keyword>
<dbReference type="AlphaFoldDB" id="A0A4Z0JBT4"/>
<evidence type="ECO:0000256" key="6">
    <source>
        <dbReference type="SAM" id="Phobius"/>
    </source>
</evidence>
<comment type="caution">
    <text evidence="8">The sequence shown here is derived from an EMBL/GenBank/DDBJ whole genome shotgun (WGS) entry which is preliminary data.</text>
</comment>
<feature type="transmembrane region" description="Helical" evidence="6">
    <location>
        <begin position="15"/>
        <end position="36"/>
    </location>
</feature>
<dbReference type="EMBL" id="RKLX01000001">
    <property type="protein sequence ID" value="TGD20285.1"/>
    <property type="molecule type" value="Genomic_DNA"/>
</dbReference>
<protein>
    <submittedName>
        <fullName evidence="8">MFS transporter</fullName>
    </submittedName>
</protein>
<feature type="transmembrane region" description="Helical" evidence="6">
    <location>
        <begin position="81"/>
        <end position="98"/>
    </location>
</feature>
<sequence>MEATHTTPVSGHRRLIFTAAFIIIFCCSASAAFSVFADTLVKATSATASQVALTLTIYQFFMAAFGILSGRIIDHSSPKKLMYVGGFIFGLGWFLGAFAHNIWFLYFSIGILAGSGNGLLYNPSLLTTLKWFPEKRGTISGLLLGAASLGPLVLAKAGAWLCDTMGANGLMPIGIAYLALIWLVGWLMASPETPAQDTNQPAPATTGQSPKQMMGSLNFWLLLLLFAIACTAGIMLIGSLSSIAQIQLQLTPIVAANFVVVNTLANFFGRMITGRAVDKLGETRTLLVILCLTIIGLAGLRLATNIAIFTIFLIVLGASFGGVLVVFPTLTGKTFGQKFSGTNYGIMFFGYAIGALIGPQIATLSMNAGAGTHAYYGSYLVAIGVAVIGILIDLYLIHQGIGKHTPAPTD</sequence>
<dbReference type="PROSITE" id="PS50850">
    <property type="entry name" value="MFS"/>
    <property type="match status" value="1"/>
</dbReference>
<dbReference type="SUPFAM" id="SSF103473">
    <property type="entry name" value="MFS general substrate transporter"/>
    <property type="match status" value="1"/>
</dbReference>
<feature type="transmembrane region" description="Helical" evidence="6">
    <location>
        <begin position="142"/>
        <end position="161"/>
    </location>
</feature>
<feature type="transmembrane region" description="Helical" evidence="6">
    <location>
        <begin position="48"/>
        <end position="69"/>
    </location>
</feature>
<keyword evidence="5 6" id="KW-0472">Membrane</keyword>